<evidence type="ECO:0000256" key="1">
    <source>
        <dbReference type="ARBA" id="ARBA00009617"/>
    </source>
</evidence>
<sequence>MTAGLGWRRLLAYGGPGFALAMPTIPVFVFLPSFYAEDLGLGLAAVGTAMLAARAVDVVSDPLAGWLCDGHPTRFGRRKPWIAGGALLAAIGLLALFMPPAGVGLGWLIGFTILLYVGWTFVAVPYTAWGAELTRDYDDRARLTASREGLMLAGILAAGAVPAIAAAVGWSEAAGLAAVAWLAVLVGAPAVAVLLLRVPEGRVDAGTRVRLTRESLRAARRNGPFVRLVAAWFVNGAANGLPAVLFPLYLEHALRADQTERGLLIFLYFLAGILAMPLWLALARRIGKHRAWVAAMALACAAFVWVPLIPPGAIAAFAVVCLLTGATLGADLALPPAMQADVVDLDTLRTGQQRAGLFFALWSMATKLALGIAAAAAFWALDLAGFSPTTDTEEVAGLLALTMIYAVVPVVLKGVAMTLVWPFPLDARRQAVIRARLEKRGRIGG</sequence>
<dbReference type="SUPFAM" id="SSF103473">
    <property type="entry name" value="MFS general substrate transporter"/>
    <property type="match status" value="1"/>
</dbReference>
<dbReference type="Pfam" id="PF13347">
    <property type="entry name" value="MFS_2"/>
    <property type="match status" value="1"/>
</dbReference>
<feature type="transmembrane region" description="Helical" evidence="2">
    <location>
        <begin position="355"/>
        <end position="379"/>
    </location>
</feature>
<feature type="transmembrane region" description="Helical" evidence="2">
    <location>
        <begin position="105"/>
        <end position="129"/>
    </location>
</feature>
<feature type="transmembrane region" description="Helical" evidence="2">
    <location>
        <begin position="150"/>
        <end position="170"/>
    </location>
</feature>
<dbReference type="InterPro" id="IPR039672">
    <property type="entry name" value="MFS_2"/>
</dbReference>
<dbReference type="RefSeq" id="WP_245913336.1">
    <property type="nucleotide sequence ID" value="NZ_OCNJ01000001.1"/>
</dbReference>
<feature type="transmembrane region" description="Helical" evidence="2">
    <location>
        <begin position="12"/>
        <end position="35"/>
    </location>
</feature>
<feature type="transmembrane region" description="Helical" evidence="2">
    <location>
        <begin position="81"/>
        <end position="99"/>
    </location>
</feature>
<keyword evidence="2" id="KW-0472">Membrane</keyword>
<proteinExistence type="inferred from homology"/>
<dbReference type="GO" id="GO:0005886">
    <property type="term" value="C:plasma membrane"/>
    <property type="evidence" value="ECO:0007669"/>
    <property type="project" value="TreeGrafter"/>
</dbReference>
<dbReference type="InterPro" id="IPR036259">
    <property type="entry name" value="MFS_trans_sf"/>
</dbReference>
<feature type="transmembrane region" description="Helical" evidence="2">
    <location>
        <begin position="262"/>
        <end position="282"/>
    </location>
</feature>
<dbReference type="AlphaFoldDB" id="A0A286G440"/>
<feature type="transmembrane region" description="Helical" evidence="2">
    <location>
        <begin position="176"/>
        <end position="198"/>
    </location>
</feature>
<dbReference type="GO" id="GO:0015293">
    <property type="term" value="F:symporter activity"/>
    <property type="evidence" value="ECO:0007669"/>
    <property type="project" value="InterPro"/>
</dbReference>
<keyword evidence="4" id="KW-1185">Reference proteome</keyword>
<name>A0A286G440_9PROT</name>
<evidence type="ECO:0000313" key="4">
    <source>
        <dbReference type="Proteomes" id="UP000219621"/>
    </source>
</evidence>
<gene>
    <name evidence="3" type="ORF">SAMN05421508_101506</name>
</gene>
<evidence type="ECO:0000313" key="3">
    <source>
        <dbReference type="EMBL" id="SOD90301.1"/>
    </source>
</evidence>
<reference evidence="3 4" key="1">
    <citation type="submission" date="2017-09" db="EMBL/GenBank/DDBJ databases">
        <authorList>
            <person name="Ehlers B."/>
            <person name="Leendertz F.H."/>
        </authorList>
    </citation>
    <scope>NUCLEOTIDE SEQUENCE [LARGE SCALE GENOMIC DNA]</scope>
    <source>
        <strain evidence="3 4">USBA 140</strain>
    </source>
</reference>
<comment type="similarity">
    <text evidence="1">Belongs to the sodium:galactoside symporter (TC 2.A.2) family.</text>
</comment>
<dbReference type="GO" id="GO:0008643">
    <property type="term" value="P:carbohydrate transport"/>
    <property type="evidence" value="ECO:0007669"/>
    <property type="project" value="InterPro"/>
</dbReference>
<feature type="transmembrane region" description="Helical" evidence="2">
    <location>
        <begin position="225"/>
        <end position="250"/>
    </location>
</feature>
<dbReference type="PANTHER" id="PTHR11328:SF28">
    <property type="entry name" value="MAJOR FACILITATOR SUPERFAMILY DOMAIN-CONTAINING PROTEIN 12"/>
    <property type="match status" value="1"/>
</dbReference>
<dbReference type="EMBL" id="OCNJ01000001">
    <property type="protein sequence ID" value="SOD90301.1"/>
    <property type="molecule type" value="Genomic_DNA"/>
</dbReference>
<accession>A0A286G440</accession>
<feature type="transmembrane region" description="Helical" evidence="2">
    <location>
        <begin position="314"/>
        <end position="334"/>
    </location>
</feature>
<protein>
    <submittedName>
        <fullName evidence="3">Na+/melibiose symporter</fullName>
    </submittedName>
</protein>
<dbReference type="Proteomes" id="UP000219621">
    <property type="component" value="Unassembled WGS sequence"/>
</dbReference>
<feature type="transmembrane region" description="Helical" evidence="2">
    <location>
        <begin position="399"/>
        <end position="421"/>
    </location>
</feature>
<keyword evidence="2" id="KW-1133">Transmembrane helix</keyword>
<dbReference type="Gene3D" id="1.20.1250.20">
    <property type="entry name" value="MFS general substrate transporter like domains"/>
    <property type="match status" value="2"/>
</dbReference>
<feature type="transmembrane region" description="Helical" evidence="2">
    <location>
        <begin position="291"/>
        <end position="308"/>
    </location>
</feature>
<evidence type="ECO:0000256" key="2">
    <source>
        <dbReference type="SAM" id="Phobius"/>
    </source>
</evidence>
<keyword evidence="2" id="KW-0812">Transmembrane</keyword>
<dbReference type="PANTHER" id="PTHR11328">
    <property type="entry name" value="MAJOR FACILITATOR SUPERFAMILY DOMAIN-CONTAINING PROTEIN"/>
    <property type="match status" value="1"/>
</dbReference>
<organism evidence="3 4">
    <name type="scientific">Caenispirillum bisanense</name>
    <dbReference type="NCBI Taxonomy" id="414052"/>
    <lineage>
        <taxon>Bacteria</taxon>
        <taxon>Pseudomonadati</taxon>
        <taxon>Pseudomonadota</taxon>
        <taxon>Alphaproteobacteria</taxon>
        <taxon>Rhodospirillales</taxon>
        <taxon>Novispirillaceae</taxon>
        <taxon>Caenispirillum</taxon>
    </lineage>
</organism>